<evidence type="ECO:0000313" key="4">
    <source>
        <dbReference type="EMBL" id="QIK73942.1"/>
    </source>
</evidence>
<dbReference type="PANTHER" id="PTHR10509:SF85">
    <property type="entry name" value="O-METHYLTRANSFERASE RV1220C-RELATED"/>
    <property type="match status" value="1"/>
</dbReference>
<evidence type="ECO:0000256" key="2">
    <source>
        <dbReference type="ARBA" id="ARBA00022679"/>
    </source>
</evidence>
<dbReference type="KEGG" id="prv:G7070_11890"/>
<dbReference type="InterPro" id="IPR050362">
    <property type="entry name" value="Cation-dep_OMT"/>
</dbReference>
<dbReference type="Proteomes" id="UP000501058">
    <property type="component" value="Chromosome"/>
</dbReference>
<dbReference type="AlphaFoldDB" id="A0A6G7YAU4"/>
<dbReference type="PROSITE" id="PS51682">
    <property type="entry name" value="SAM_OMT_I"/>
    <property type="match status" value="1"/>
</dbReference>
<dbReference type="PANTHER" id="PTHR10509">
    <property type="entry name" value="O-METHYLTRANSFERASE-RELATED"/>
    <property type="match status" value="1"/>
</dbReference>
<keyword evidence="2 4" id="KW-0808">Transferase</keyword>
<dbReference type="Gene3D" id="3.40.50.150">
    <property type="entry name" value="Vaccinia Virus protein VP39"/>
    <property type="match status" value="1"/>
</dbReference>
<dbReference type="InterPro" id="IPR029063">
    <property type="entry name" value="SAM-dependent_MTases_sf"/>
</dbReference>
<keyword evidence="5" id="KW-1185">Reference proteome</keyword>
<evidence type="ECO:0000256" key="3">
    <source>
        <dbReference type="ARBA" id="ARBA00022691"/>
    </source>
</evidence>
<evidence type="ECO:0000256" key="1">
    <source>
        <dbReference type="ARBA" id="ARBA00022603"/>
    </source>
</evidence>
<organism evidence="4 5">
    <name type="scientific">Propioniciclava coleopterorum</name>
    <dbReference type="NCBI Taxonomy" id="2714937"/>
    <lineage>
        <taxon>Bacteria</taxon>
        <taxon>Bacillati</taxon>
        <taxon>Actinomycetota</taxon>
        <taxon>Actinomycetes</taxon>
        <taxon>Propionibacteriales</taxon>
        <taxon>Propionibacteriaceae</taxon>
        <taxon>Propioniciclava</taxon>
    </lineage>
</organism>
<accession>A0A6G7YAU4</accession>
<protein>
    <submittedName>
        <fullName evidence="4">Methyltransferase domain-containing protein</fullName>
    </submittedName>
</protein>
<reference evidence="4 5" key="1">
    <citation type="submission" date="2020-03" db="EMBL/GenBank/DDBJ databases">
        <title>Propioniciclava sp. nov., isolated from Hydrophilus acuminatus.</title>
        <authorList>
            <person name="Hyun D.-W."/>
            <person name="Bae J.-W."/>
        </authorList>
    </citation>
    <scope>NUCLEOTIDE SEQUENCE [LARGE SCALE GENOMIC DNA]</scope>
    <source>
        <strain evidence="4 5">HDW11</strain>
    </source>
</reference>
<gene>
    <name evidence="4" type="ORF">G7070_11890</name>
</gene>
<dbReference type="GO" id="GO:0032259">
    <property type="term" value="P:methylation"/>
    <property type="evidence" value="ECO:0007669"/>
    <property type="project" value="UniProtKB-KW"/>
</dbReference>
<dbReference type="GO" id="GO:0008171">
    <property type="term" value="F:O-methyltransferase activity"/>
    <property type="evidence" value="ECO:0007669"/>
    <property type="project" value="InterPro"/>
</dbReference>
<proteinExistence type="predicted"/>
<dbReference type="EMBL" id="CP049865">
    <property type="protein sequence ID" value="QIK73942.1"/>
    <property type="molecule type" value="Genomic_DNA"/>
</dbReference>
<sequence length="176" mass="18059">MGAVSPGTAALLTFLARTIDARTAVEIGTGAGVSSLALLDGMPDGTLTSIDTEPEHQSAARRVLTDAGIPARRARLIAGAALQVLPKLSDAAYDLVLVDADPLEAVEYVEQSLRLLRPGGLLVISHALSAGRVADAGNEDDDTVIMRETLAAVADSSDLSPVLLPVGDGVLVARRA</sequence>
<dbReference type="Pfam" id="PF01596">
    <property type="entry name" value="Methyltransf_3"/>
    <property type="match status" value="1"/>
</dbReference>
<keyword evidence="3" id="KW-0949">S-adenosyl-L-methionine</keyword>
<dbReference type="InterPro" id="IPR002935">
    <property type="entry name" value="SAM_O-MeTrfase"/>
</dbReference>
<keyword evidence="1 4" id="KW-0489">Methyltransferase</keyword>
<dbReference type="GO" id="GO:0008757">
    <property type="term" value="F:S-adenosylmethionine-dependent methyltransferase activity"/>
    <property type="evidence" value="ECO:0007669"/>
    <property type="project" value="TreeGrafter"/>
</dbReference>
<name>A0A6G7YAU4_9ACTN</name>
<evidence type="ECO:0000313" key="5">
    <source>
        <dbReference type="Proteomes" id="UP000501058"/>
    </source>
</evidence>
<dbReference type="SUPFAM" id="SSF53335">
    <property type="entry name" value="S-adenosyl-L-methionine-dependent methyltransferases"/>
    <property type="match status" value="1"/>
</dbReference>